<dbReference type="SUPFAM" id="SSF56601">
    <property type="entry name" value="beta-lactamase/transpeptidase-like"/>
    <property type="match status" value="1"/>
</dbReference>
<dbReference type="RefSeq" id="WP_145890341.1">
    <property type="nucleotide sequence ID" value="NZ_VOBQ01000002.1"/>
</dbReference>
<dbReference type="Gene3D" id="3.40.710.10">
    <property type="entry name" value="DD-peptidase/beta-lactamase superfamily"/>
    <property type="match status" value="1"/>
</dbReference>
<comment type="caution">
    <text evidence="2">The sequence shown here is derived from an EMBL/GenBank/DDBJ whole genome shotgun (WGS) entry which is preliminary data.</text>
</comment>
<keyword evidence="3" id="KW-1185">Reference proteome</keyword>
<dbReference type="Pfam" id="PF00144">
    <property type="entry name" value="Beta-lactamase"/>
    <property type="match status" value="1"/>
</dbReference>
<dbReference type="InterPro" id="IPR001466">
    <property type="entry name" value="Beta-lactam-related"/>
</dbReference>
<protein>
    <submittedName>
        <fullName evidence="2">Serine hydrolase</fullName>
    </submittedName>
</protein>
<organism evidence="2 3">
    <name type="scientific">Caenimonas sedimenti</name>
    <dbReference type="NCBI Taxonomy" id="2596921"/>
    <lineage>
        <taxon>Bacteria</taxon>
        <taxon>Pseudomonadati</taxon>
        <taxon>Pseudomonadota</taxon>
        <taxon>Betaproteobacteria</taxon>
        <taxon>Burkholderiales</taxon>
        <taxon>Comamonadaceae</taxon>
        <taxon>Caenimonas</taxon>
    </lineage>
</organism>
<keyword evidence="2" id="KW-0378">Hydrolase</keyword>
<reference evidence="2 3" key="1">
    <citation type="submission" date="2019-07" db="EMBL/GenBank/DDBJ databases">
        <title>Caenimonas sedimenti sp. nov., isolated from activated sludge.</title>
        <authorList>
            <person name="Xu J."/>
        </authorList>
    </citation>
    <scope>NUCLEOTIDE SEQUENCE [LARGE SCALE GENOMIC DNA]</scope>
    <source>
        <strain evidence="2 3">HX-9-20</strain>
    </source>
</reference>
<dbReference type="InterPro" id="IPR050789">
    <property type="entry name" value="Diverse_Enzym_Activities"/>
</dbReference>
<dbReference type="Proteomes" id="UP000318199">
    <property type="component" value="Unassembled WGS sequence"/>
</dbReference>
<feature type="domain" description="Beta-lactamase-related" evidence="1">
    <location>
        <begin position="94"/>
        <end position="388"/>
    </location>
</feature>
<dbReference type="GO" id="GO:0016787">
    <property type="term" value="F:hydrolase activity"/>
    <property type="evidence" value="ECO:0007669"/>
    <property type="project" value="UniProtKB-KW"/>
</dbReference>
<dbReference type="PANTHER" id="PTHR43283:SF7">
    <property type="entry name" value="BETA-LACTAMASE-RELATED DOMAIN-CONTAINING PROTEIN"/>
    <property type="match status" value="1"/>
</dbReference>
<sequence>MFFSFSAARDSGCTLTRGYPALRACFTALVSGISTVAAFGQILPSQGTTPSAPDEWLFGTGPSWYYRASPSPVPREVGFRKPTSEEAEVVRKAEALLAGSSGKAMALISGNEVVWAGFKPPASRSRLFMGFSMGKTVTALAVGKAICAGKLKLDSLAGDLLPELNATDLGAASVRDLLRMTSGTWEGNRDSTVWSREEREAVDSGRSNWLQFLATSKAGTAEKAVFGKRKPGSDFHYHSTAPLTLGLMLQAATGATYARWVEDEVLHAMGTSSPAIVGQDRKEYGQADGTVRMTFDDWVRFAVWVKESHTAPGCFGDYVRELSKVQVTDRAKTGRIGFLGYGYLTWIGTLPTPNSFWAVGYGGQRIAWNPSNGRILIVFSNVENYMDEVAKLYGEWAKIP</sequence>
<accession>A0A562ZWH7</accession>
<dbReference type="PANTHER" id="PTHR43283">
    <property type="entry name" value="BETA-LACTAMASE-RELATED"/>
    <property type="match status" value="1"/>
</dbReference>
<dbReference type="OrthoDB" id="8896453at2"/>
<evidence type="ECO:0000313" key="2">
    <source>
        <dbReference type="EMBL" id="TWO72979.1"/>
    </source>
</evidence>
<dbReference type="EMBL" id="VOBQ01000002">
    <property type="protein sequence ID" value="TWO72979.1"/>
    <property type="molecule type" value="Genomic_DNA"/>
</dbReference>
<dbReference type="AlphaFoldDB" id="A0A562ZWH7"/>
<gene>
    <name evidence="2" type="ORF">FN976_01705</name>
</gene>
<name>A0A562ZWH7_9BURK</name>
<evidence type="ECO:0000259" key="1">
    <source>
        <dbReference type="Pfam" id="PF00144"/>
    </source>
</evidence>
<dbReference type="InterPro" id="IPR012338">
    <property type="entry name" value="Beta-lactam/transpept-like"/>
</dbReference>
<evidence type="ECO:0000313" key="3">
    <source>
        <dbReference type="Proteomes" id="UP000318199"/>
    </source>
</evidence>
<proteinExistence type="predicted"/>